<reference evidence="3" key="1">
    <citation type="submission" date="2017-09" db="EMBL/GenBank/DDBJ databases">
        <title>Depth-based differentiation of microbial function through sediment-hosted aquifers and enrichment of novel symbionts in the deep terrestrial subsurface.</title>
        <authorList>
            <person name="Probst A.J."/>
            <person name="Ladd B."/>
            <person name="Jarett J.K."/>
            <person name="Geller-Mcgrath D.E."/>
            <person name="Sieber C.M.K."/>
            <person name="Emerson J.B."/>
            <person name="Anantharaman K."/>
            <person name="Thomas B.C."/>
            <person name="Malmstrom R."/>
            <person name="Stieglmeier M."/>
            <person name="Klingl A."/>
            <person name="Woyke T."/>
            <person name="Ryan C.M."/>
            <person name="Banfield J.F."/>
        </authorList>
    </citation>
    <scope>NUCLEOTIDE SEQUENCE [LARGE SCALE GENOMIC DNA]</scope>
</reference>
<accession>A0A2M8KVV9</accession>
<name>A0A2M8KVV9_9BACT</name>
<dbReference type="AlphaFoldDB" id="A0A2M8KVV9"/>
<evidence type="ECO:0000313" key="3">
    <source>
        <dbReference type="Proteomes" id="UP000231569"/>
    </source>
</evidence>
<evidence type="ECO:0000313" key="2">
    <source>
        <dbReference type="EMBL" id="PJE64013.1"/>
    </source>
</evidence>
<dbReference type="Proteomes" id="UP000231569">
    <property type="component" value="Unassembled WGS sequence"/>
</dbReference>
<evidence type="ECO:0000256" key="1">
    <source>
        <dbReference type="SAM" id="MobiDB-lite"/>
    </source>
</evidence>
<gene>
    <name evidence="2" type="ORF">COU89_00055</name>
</gene>
<organism evidence="2 3">
    <name type="scientific">Candidatus Roizmanbacteria bacterium CG10_big_fil_rev_8_21_14_0_10_45_7</name>
    <dbReference type="NCBI Taxonomy" id="1974854"/>
    <lineage>
        <taxon>Bacteria</taxon>
        <taxon>Candidatus Roizmaniibacteriota</taxon>
    </lineage>
</organism>
<sequence length="88" mass="9135">MSEIISGQSLHAAAPPPIEQQPNPTIASHRWFDKALNVASIGGSTIGSILFLTGNAELAGVVGKVGLGAFVTRMLRGLLRGRGQKNGQ</sequence>
<dbReference type="EMBL" id="PFEE01000002">
    <property type="protein sequence ID" value="PJE64013.1"/>
    <property type="molecule type" value="Genomic_DNA"/>
</dbReference>
<comment type="caution">
    <text evidence="2">The sequence shown here is derived from an EMBL/GenBank/DDBJ whole genome shotgun (WGS) entry which is preliminary data.</text>
</comment>
<proteinExistence type="predicted"/>
<feature type="region of interest" description="Disordered" evidence="1">
    <location>
        <begin position="1"/>
        <end position="25"/>
    </location>
</feature>
<protein>
    <submittedName>
        <fullName evidence="2">Uncharacterized protein</fullName>
    </submittedName>
</protein>